<dbReference type="Proteomes" id="UP000324639">
    <property type="component" value="Chromosome Bgt_-02"/>
</dbReference>
<dbReference type="EMBL" id="LR026985">
    <property type="protein sequence ID" value="VCU40422.1"/>
    <property type="molecule type" value="Genomic_DNA"/>
</dbReference>
<accession>A0A9X9L9R6</accession>
<protein>
    <submittedName>
        <fullName evidence="1">Bgt-51448</fullName>
    </submittedName>
</protein>
<reference evidence="1 2" key="1">
    <citation type="submission" date="2018-08" db="EMBL/GenBank/DDBJ databases">
        <authorList>
            <person name="Muller C M."/>
        </authorList>
    </citation>
    <scope>NUCLEOTIDE SEQUENCE [LARGE SCALE GENOMIC DNA]</scope>
</reference>
<sequence>MLKKCKNMVKPANLSQWRSKVNQQVMYIKTLGISGRFISRIQIGLK</sequence>
<organism evidence="1 2">
    <name type="scientific">Blumeria graminis f. sp. tritici</name>
    <dbReference type="NCBI Taxonomy" id="62690"/>
    <lineage>
        <taxon>Eukaryota</taxon>
        <taxon>Fungi</taxon>
        <taxon>Dikarya</taxon>
        <taxon>Ascomycota</taxon>
        <taxon>Pezizomycotina</taxon>
        <taxon>Leotiomycetes</taxon>
        <taxon>Erysiphales</taxon>
        <taxon>Erysiphaceae</taxon>
        <taxon>Blumeria</taxon>
    </lineage>
</organism>
<evidence type="ECO:0000313" key="1">
    <source>
        <dbReference type="EMBL" id="VCU40422.1"/>
    </source>
</evidence>
<keyword evidence="2" id="KW-1185">Reference proteome</keyword>
<dbReference type="AlphaFoldDB" id="A0A9X9L9R6"/>
<name>A0A9X9L9R6_BLUGR</name>
<gene>
    <name evidence="1" type="ORF">BGT96224V316_LOCUS1660</name>
</gene>
<evidence type="ECO:0000313" key="2">
    <source>
        <dbReference type="Proteomes" id="UP000324639"/>
    </source>
</evidence>
<proteinExistence type="predicted"/>